<sequence>MSQTTTLDHATSSKKATASRKDNSGWSKFTSKFHMRPPDDDEPQDWWFASTAIPLAAATTGPLASLMAIVALVSPWRSNILYDQEGVDGTPVQVGFADPRWCVALNATSLAFGILGNFFLLCNFTRLVRYIIALPVSIFLWMVSTVILIGLTVSMHLHHSPIPPNQTYSQAYWSAVISAVLYFLLSTILMINMLGYFLGHYPQNFVLTSDQRTLILQTTSSVVWLAIGGVIFSHVMDISYANAVYFSDITILTVGFGDITPTTALGRGLVFPYAVIGIVMLGLVISSIHRFIQQIERQDVLLHHAERKRRAVVRQSDGTESGAEIDFQRRYTRRKPIVSRIHAFTWIARGSTLSKLTQMKEERDRFDAMRAIQTETVRYRRWMNLAISVLVFGIMWAVGAVVFWALEHDLTYFEALYFCFTSLLTIGYGDITPTTNAARPVFVVWSLLAVPTMTSLISKMSDTLVDGYQRVTNGVADWTVLPQSGQYSAAISQWSGTVKRIFRSALSGSSESDFERGRQGEQTQSASHVRQSSSLSLESLARSPRPTTHRLGQQLVLAIQKAIKDAVSGKRKRYSYEEWVSFIRLIQFTHVKGDADGEDGDESIRLDEDEYGLLNWDWIGQHSPMLTEKTEPEWVLDRLCESLGRLLARVEP</sequence>
<feature type="transmembrane region" description="Helical" evidence="10">
    <location>
        <begin position="46"/>
        <end position="73"/>
    </location>
</feature>
<dbReference type="InterPro" id="IPR003280">
    <property type="entry name" value="2pore_dom_K_chnl"/>
</dbReference>
<evidence type="ECO:0000256" key="4">
    <source>
        <dbReference type="ARBA" id="ARBA00022989"/>
    </source>
</evidence>
<keyword evidence="6 10" id="KW-0472">Membrane</keyword>
<keyword evidence="5 8" id="KW-0406">Ion transport</keyword>
<proteinExistence type="inferred from homology"/>
<evidence type="ECO:0000256" key="10">
    <source>
        <dbReference type="SAM" id="Phobius"/>
    </source>
</evidence>
<dbReference type="InterPro" id="IPR013099">
    <property type="entry name" value="K_chnl_dom"/>
</dbReference>
<feature type="region of interest" description="Disordered" evidence="9">
    <location>
        <begin position="510"/>
        <end position="548"/>
    </location>
</feature>
<dbReference type="GO" id="GO:0015271">
    <property type="term" value="F:outward rectifier potassium channel activity"/>
    <property type="evidence" value="ECO:0007669"/>
    <property type="project" value="TreeGrafter"/>
</dbReference>
<dbReference type="Proteomes" id="UP000654913">
    <property type="component" value="Chromosome 6"/>
</dbReference>
<feature type="compositionally biased region" description="Low complexity" evidence="9">
    <location>
        <begin position="524"/>
        <end position="543"/>
    </location>
</feature>
<feature type="transmembrane region" description="Helical" evidence="10">
    <location>
        <begin position="127"/>
        <end position="151"/>
    </location>
</feature>
<dbReference type="PRINTS" id="PR01333">
    <property type="entry name" value="2POREKCHANEL"/>
</dbReference>
<evidence type="ECO:0000313" key="13">
    <source>
        <dbReference type="Proteomes" id="UP000654913"/>
    </source>
</evidence>
<evidence type="ECO:0000256" key="2">
    <source>
        <dbReference type="ARBA" id="ARBA00022448"/>
    </source>
</evidence>
<keyword evidence="2 8" id="KW-0813">Transport</keyword>
<feature type="transmembrane region" description="Helical" evidence="10">
    <location>
        <begin position="214"/>
        <end position="232"/>
    </location>
</feature>
<keyword evidence="3 8" id="KW-0812">Transmembrane</keyword>
<organism evidence="12 13">
    <name type="scientific">Aspergillus puulaauensis</name>
    <dbReference type="NCBI Taxonomy" id="1220207"/>
    <lineage>
        <taxon>Eukaryota</taxon>
        <taxon>Fungi</taxon>
        <taxon>Dikarya</taxon>
        <taxon>Ascomycota</taxon>
        <taxon>Pezizomycotina</taxon>
        <taxon>Eurotiomycetes</taxon>
        <taxon>Eurotiomycetidae</taxon>
        <taxon>Eurotiales</taxon>
        <taxon>Aspergillaceae</taxon>
        <taxon>Aspergillus</taxon>
    </lineage>
</organism>
<feature type="transmembrane region" description="Helical" evidence="10">
    <location>
        <begin position="269"/>
        <end position="288"/>
    </location>
</feature>
<dbReference type="RefSeq" id="XP_041559213.1">
    <property type="nucleotide sequence ID" value="XM_041706870.1"/>
</dbReference>
<evidence type="ECO:0000256" key="7">
    <source>
        <dbReference type="ARBA" id="ARBA00023303"/>
    </source>
</evidence>
<dbReference type="GO" id="GO:0030322">
    <property type="term" value="P:stabilization of membrane potential"/>
    <property type="evidence" value="ECO:0007669"/>
    <property type="project" value="TreeGrafter"/>
</dbReference>
<dbReference type="GO" id="GO:0022841">
    <property type="term" value="F:potassium ion leak channel activity"/>
    <property type="evidence" value="ECO:0007669"/>
    <property type="project" value="TreeGrafter"/>
</dbReference>
<dbReference type="PANTHER" id="PTHR11003:SF342">
    <property type="entry name" value="OUTWARD-RECTIFIER POTASSIUM CHANNEL TOK1"/>
    <property type="match status" value="1"/>
</dbReference>
<evidence type="ECO:0000256" key="9">
    <source>
        <dbReference type="SAM" id="MobiDB-lite"/>
    </source>
</evidence>
<dbReference type="Gene3D" id="1.10.287.70">
    <property type="match status" value="2"/>
</dbReference>
<comment type="subcellular location">
    <subcellularLocation>
        <location evidence="1">Membrane</location>
        <topology evidence="1">Multi-pass membrane protein</topology>
    </subcellularLocation>
</comment>
<reference evidence="12" key="1">
    <citation type="submission" date="2021-01" db="EMBL/GenBank/DDBJ databases">
        <authorList>
            <consortium name="Aspergillus puulaauensis MK2 genome sequencing consortium"/>
            <person name="Kazuki M."/>
            <person name="Futagami T."/>
        </authorList>
    </citation>
    <scope>NUCLEOTIDE SEQUENCE</scope>
    <source>
        <strain evidence="12">MK2</strain>
    </source>
</reference>
<dbReference type="GO" id="GO:0005886">
    <property type="term" value="C:plasma membrane"/>
    <property type="evidence" value="ECO:0007669"/>
    <property type="project" value="TreeGrafter"/>
</dbReference>
<evidence type="ECO:0000256" key="3">
    <source>
        <dbReference type="ARBA" id="ARBA00022692"/>
    </source>
</evidence>
<feature type="transmembrane region" description="Helical" evidence="10">
    <location>
        <begin position="441"/>
        <end position="458"/>
    </location>
</feature>
<dbReference type="GeneID" id="64977024"/>
<protein>
    <submittedName>
        <fullName evidence="12">Potassium channel</fullName>
    </submittedName>
</protein>
<evidence type="ECO:0000259" key="11">
    <source>
        <dbReference type="Pfam" id="PF07885"/>
    </source>
</evidence>
<feature type="region of interest" description="Disordered" evidence="9">
    <location>
        <begin position="1"/>
        <end position="38"/>
    </location>
</feature>
<feature type="transmembrane region" description="Helical" evidence="10">
    <location>
        <begin position="239"/>
        <end position="257"/>
    </location>
</feature>
<evidence type="ECO:0000256" key="8">
    <source>
        <dbReference type="RuleBase" id="RU003857"/>
    </source>
</evidence>
<feature type="domain" description="Potassium channel" evidence="11">
    <location>
        <begin position="394"/>
        <end position="464"/>
    </location>
</feature>
<dbReference type="OrthoDB" id="297496at2759"/>
<dbReference type="SUPFAM" id="SSF81324">
    <property type="entry name" value="Voltage-gated potassium channels"/>
    <property type="match status" value="2"/>
</dbReference>
<dbReference type="AlphaFoldDB" id="A0A7R7XT41"/>
<dbReference type="EMBL" id="AP024448">
    <property type="protein sequence ID" value="BCS27019.1"/>
    <property type="molecule type" value="Genomic_DNA"/>
</dbReference>
<accession>A0A7R7XT41</accession>
<keyword evidence="7 8" id="KW-0407">Ion channel</keyword>
<reference evidence="12" key="2">
    <citation type="submission" date="2021-02" db="EMBL/GenBank/DDBJ databases">
        <title>Aspergillus puulaauensis MK2 genome sequence.</title>
        <authorList>
            <person name="Futagami T."/>
            <person name="Mori K."/>
            <person name="Kadooka C."/>
            <person name="Tanaka T."/>
        </authorList>
    </citation>
    <scope>NUCLEOTIDE SEQUENCE</scope>
    <source>
        <strain evidence="12">MK2</strain>
    </source>
</reference>
<feature type="transmembrane region" description="Helical" evidence="10">
    <location>
        <begin position="412"/>
        <end position="429"/>
    </location>
</feature>
<evidence type="ECO:0000313" key="12">
    <source>
        <dbReference type="EMBL" id="BCS27019.1"/>
    </source>
</evidence>
<dbReference type="FunFam" id="1.10.287.70:FF:000182">
    <property type="entry name" value="Outward-rectifier potassium channel TOK1"/>
    <property type="match status" value="1"/>
</dbReference>
<evidence type="ECO:0000256" key="1">
    <source>
        <dbReference type="ARBA" id="ARBA00004141"/>
    </source>
</evidence>
<keyword evidence="13" id="KW-1185">Reference proteome</keyword>
<feature type="compositionally biased region" description="Polar residues" evidence="9">
    <location>
        <begin position="1"/>
        <end position="16"/>
    </location>
</feature>
<dbReference type="PANTHER" id="PTHR11003">
    <property type="entry name" value="POTASSIUM CHANNEL, SUBFAMILY K"/>
    <property type="match status" value="1"/>
</dbReference>
<name>A0A7R7XT41_9EURO</name>
<evidence type="ECO:0000256" key="6">
    <source>
        <dbReference type="ARBA" id="ARBA00023136"/>
    </source>
</evidence>
<dbReference type="Pfam" id="PF07885">
    <property type="entry name" value="Ion_trans_2"/>
    <property type="match status" value="2"/>
</dbReference>
<feature type="transmembrane region" description="Helical" evidence="10">
    <location>
        <begin position="385"/>
        <end position="406"/>
    </location>
</feature>
<keyword evidence="4 10" id="KW-1133">Transmembrane helix</keyword>
<gene>
    <name evidence="12" type="primary">TOK1</name>
    <name evidence="12" type="ORF">APUU_60067A</name>
</gene>
<evidence type="ECO:0000256" key="5">
    <source>
        <dbReference type="ARBA" id="ARBA00023065"/>
    </source>
</evidence>
<feature type="transmembrane region" description="Helical" evidence="10">
    <location>
        <begin position="101"/>
        <end position="121"/>
    </location>
</feature>
<feature type="transmembrane region" description="Helical" evidence="10">
    <location>
        <begin position="172"/>
        <end position="194"/>
    </location>
</feature>
<comment type="similarity">
    <text evidence="8">Belongs to the two pore domain potassium channel (TC 1.A.1.8) family.</text>
</comment>
<dbReference type="KEGG" id="apuu:APUU_60067A"/>
<feature type="domain" description="Potassium channel" evidence="11">
    <location>
        <begin position="222"/>
        <end position="293"/>
    </location>
</feature>